<organism evidence="1 2">
    <name type="scientific">Neisseria macacae ATCC 33926</name>
    <dbReference type="NCBI Taxonomy" id="997348"/>
    <lineage>
        <taxon>Bacteria</taxon>
        <taxon>Pseudomonadati</taxon>
        <taxon>Pseudomonadota</taxon>
        <taxon>Betaproteobacteria</taxon>
        <taxon>Neisseriales</taxon>
        <taxon>Neisseriaceae</taxon>
        <taxon>Neisseria</taxon>
    </lineage>
</organism>
<evidence type="ECO:0000313" key="2">
    <source>
        <dbReference type="Proteomes" id="UP000004982"/>
    </source>
</evidence>
<reference evidence="1 2" key="1">
    <citation type="submission" date="2011-05" db="EMBL/GenBank/DDBJ databases">
        <authorList>
            <person name="Muzny D."/>
            <person name="Qin X."/>
            <person name="Deng J."/>
            <person name="Jiang H."/>
            <person name="Liu Y."/>
            <person name="Qu J."/>
            <person name="Song X.-Z."/>
            <person name="Zhang L."/>
            <person name="Thornton R."/>
            <person name="Coyle M."/>
            <person name="Francisco L."/>
            <person name="Jackson L."/>
            <person name="Javaid M."/>
            <person name="Korchina V."/>
            <person name="Kovar C."/>
            <person name="Mata R."/>
            <person name="Mathew T."/>
            <person name="Ngo R."/>
            <person name="Nguyen L."/>
            <person name="Nguyen N."/>
            <person name="Okwuonu G."/>
            <person name="Ongeri F."/>
            <person name="Pham C."/>
            <person name="Simmons D."/>
            <person name="Wilczek-Boney K."/>
            <person name="Hale W."/>
            <person name="Jakkamsetti A."/>
            <person name="Pham P."/>
            <person name="Ruth R."/>
            <person name="San Lucas F."/>
            <person name="Warren J."/>
            <person name="Zhang J."/>
            <person name="Zhao Z."/>
            <person name="Zhou C."/>
            <person name="Zhu D."/>
            <person name="Lee S."/>
            <person name="Bess C."/>
            <person name="Blankenburg K."/>
            <person name="Forbes L."/>
            <person name="Fu Q."/>
            <person name="Gubbala S."/>
            <person name="Hirani K."/>
            <person name="Jayaseelan J.C."/>
            <person name="Lara F."/>
            <person name="Munidasa M."/>
            <person name="Palculict T."/>
            <person name="Patil S."/>
            <person name="Pu L.-L."/>
            <person name="Saada N."/>
            <person name="Tang L."/>
            <person name="Weissenberger G."/>
            <person name="Zhu Y."/>
            <person name="Hemphill L."/>
            <person name="Shang Y."/>
            <person name="Youmans B."/>
            <person name="Ayvaz T."/>
            <person name="Ross M."/>
            <person name="Santibanez J."/>
            <person name="Aqrawi P."/>
            <person name="Gross S."/>
            <person name="Joshi V."/>
            <person name="Fowler G."/>
            <person name="Nazareth L."/>
            <person name="Reid J."/>
            <person name="Worley K."/>
            <person name="Petrosino J."/>
            <person name="Highlander S."/>
            <person name="Gibbs R."/>
        </authorList>
    </citation>
    <scope>NUCLEOTIDE SEQUENCE [LARGE SCALE GENOMIC DNA]</scope>
    <source>
        <strain evidence="1 2">ATCC 33926</strain>
    </source>
</reference>
<accession>A0AA36XKD0</accession>
<dbReference type="EMBL" id="AFQE01000130">
    <property type="protein sequence ID" value="EGQ74983.1"/>
    <property type="molecule type" value="Genomic_DNA"/>
</dbReference>
<proteinExistence type="predicted"/>
<dbReference type="AlphaFoldDB" id="A0AA36XKD0"/>
<evidence type="ECO:0000313" key="1">
    <source>
        <dbReference type="EMBL" id="EGQ74983.1"/>
    </source>
</evidence>
<dbReference type="Proteomes" id="UP000004982">
    <property type="component" value="Unassembled WGS sequence"/>
</dbReference>
<gene>
    <name evidence="1" type="ORF">HMPREF9418_2613</name>
</gene>
<comment type="caution">
    <text evidence="1">The sequence shown here is derived from an EMBL/GenBank/DDBJ whole genome shotgun (WGS) entry which is preliminary data.</text>
</comment>
<sequence>MLNVKRSSESAKTDFQTTPMGLSIRGIVKLLKDRRDSVSRLLMPIRYKKVV</sequence>
<protein>
    <submittedName>
        <fullName evidence="1">Uncharacterized protein</fullName>
    </submittedName>
</protein>
<name>A0AA36XKD0_9NEIS</name>